<evidence type="ECO:0000313" key="1">
    <source>
        <dbReference type="EMBL" id="ABJ05869.1"/>
    </source>
</evidence>
<dbReference type="HOGENOM" id="CLU_421434_0_0_5"/>
<gene>
    <name evidence="1" type="ordered locus">RPE_1925</name>
</gene>
<reference evidence="1" key="1">
    <citation type="submission" date="2006-09" db="EMBL/GenBank/DDBJ databases">
        <title>Complete sequence of Rhodopseudomonas palustris BisA53.</title>
        <authorList>
            <consortium name="US DOE Joint Genome Institute"/>
            <person name="Copeland A."/>
            <person name="Lucas S."/>
            <person name="Lapidus A."/>
            <person name="Barry K."/>
            <person name="Detter J.C."/>
            <person name="Glavina del Rio T."/>
            <person name="Hammon N."/>
            <person name="Israni S."/>
            <person name="Dalin E."/>
            <person name="Tice H."/>
            <person name="Pitluck S."/>
            <person name="Chain P."/>
            <person name="Malfatti S."/>
            <person name="Shin M."/>
            <person name="Vergez L."/>
            <person name="Schmutz J."/>
            <person name="Larimer F."/>
            <person name="Land M."/>
            <person name="Hauser L."/>
            <person name="Pelletier D.A."/>
            <person name="Kyrpides N."/>
            <person name="Kim E."/>
            <person name="Harwood C.S."/>
            <person name="Oda Y."/>
            <person name="Richardson P."/>
        </authorList>
    </citation>
    <scope>NUCLEOTIDE SEQUENCE [LARGE SCALE GENOMIC DNA]</scope>
    <source>
        <strain evidence="1">BisA53</strain>
    </source>
</reference>
<dbReference type="AlphaFoldDB" id="Q07QB5"/>
<name>Q07QB5_RHOP5</name>
<accession>Q07QB5</accession>
<proteinExistence type="predicted"/>
<protein>
    <recommendedName>
        <fullName evidence="2">DUF2793 domain-containing protein</fullName>
    </recommendedName>
</protein>
<sequence>MTDTANLGLPLIDAGQAQKHVTHNEALRILDAAIQIAVEDRNRTVPPPSPAEGQRHVVAAAATGAWAGHGEAIAMFQGGAWDFLTPRAGWCLWSIADDAMCVFDGTQWRDIRSLALDNLSRLGVNTAAAAPNLFAAKSNAALFAAIDVADGGSGDARVQISKQSAANTASVVFSDNYSGRAEFGLVGSDAFRLKVSGDGASFVDALVIDQSSGNAALPRGLALTGVVAPAQLTASQNDFAPPGLAAAAVLQLSADAARSISGLAGGAEGRVVVLINVGSQPITLLDNSGASAAANRFAVGGPLAIAGQQAAILRYDGAAARWRAIAGGAGASPARAGMTNRIINPEGAILQRGAGPVADDAYGFDRWYVLCETATVAIDQLLDQEAGTPWMMRHTQAQPAAQRIGTAQIIEAANCKDLRGAAVMLSARVRMSSSATLRYAIVEWTGAADTLTSDVVNNWNSGTFAPGHFFAAAATTVAAVGSAALAANVLTNVSLPATISAAARNLIVMFWTEAAAAQNATMDIGRVQLEAGGAATPFARRSLGDELNLCIRYYRTAGRGAPAFAANPTMVFFSATIFPPMRAAPSYVALKTAVVFRDPVSGSQTSTASTHSVSPGAGGIYVELNGYSGLTAGRQGVIASDDVCGLVAEL</sequence>
<dbReference type="Pfam" id="PF10983">
    <property type="entry name" value="DUF2793"/>
    <property type="match status" value="1"/>
</dbReference>
<dbReference type="eggNOG" id="ENOG502Z9IR">
    <property type="taxonomic scope" value="Bacteria"/>
</dbReference>
<organism evidence="1">
    <name type="scientific">Rhodopseudomonas palustris (strain BisA53)</name>
    <dbReference type="NCBI Taxonomy" id="316055"/>
    <lineage>
        <taxon>Bacteria</taxon>
        <taxon>Pseudomonadati</taxon>
        <taxon>Pseudomonadota</taxon>
        <taxon>Alphaproteobacteria</taxon>
        <taxon>Hyphomicrobiales</taxon>
        <taxon>Nitrobacteraceae</taxon>
        <taxon>Rhodopseudomonas</taxon>
    </lineage>
</organism>
<dbReference type="OrthoDB" id="564699at2"/>
<dbReference type="InterPro" id="IPR021251">
    <property type="entry name" value="DUF2793"/>
</dbReference>
<evidence type="ECO:0008006" key="2">
    <source>
        <dbReference type="Google" id="ProtNLM"/>
    </source>
</evidence>
<dbReference type="EMBL" id="CP000463">
    <property type="protein sequence ID" value="ABJ05869.1"/>
    <property type="molecule type" value="Genomic_DNA"/>
</dbReference>
<dbReference type="KEGG" id="rpe:RPE_1925"/>
<dbReference type="STRING" id="316055.RPE_1925"/>